<dbReference type="PANTHER" id="PTHR43581">
    <property type="entry name" value="ATP/GTP PHOSPHATASE"/>
    <property type="match status" value="1"/>
</dbReference>
<dbReference type="InterPro" id="IPR051396">
    <property type="entry name" value="Bact_Antivir_Def_Nuclease"/>
</dbReference>
<evidence type="ECO:0000313" key="1">
    <source>
        <dbReference type="EMBL" id="STZ51318.1"/>
    </source>
</evidence>
<sequence length="483" mass="53503">MLESNVFAEQTIQFARLTALTGSHGTGKSLLLKMIEAAFGTYRGVGDVGLLSLRAWLNGGRYAPDTLVPGVLEAKLRMTVLVGGSSVVREVDLTTDWRERGEMWAEALGQSTSMEYTGPVDMLEIMSFSIEDVEHFRSRPLAEYRAHRYNREQRAAALNILGRNYREVSIYGIPDSDHWADPHYQAVLDGSDAVISTPTMSLGELWVHWLIGWKMGYHQQAAHGWMIDEPETFLRAHGHRPLLDELVRLAVNSGSQLIVATHSPDILRHIPEGNIRFCARRDDKLVVGPFPRAAHTSDLRGDAVLDRRHVVVFVEDSFAERMLGLLLRKFDSSLCNHVDILAASGSGNVVKLLTGAPTTSPNSYVGVLDGDCRAPNQSTIPQALADRVLFLPGCMGPDEELIEVAASATDTLARSLGVDSWDVTSALDRCRFDGHQRRLNRLATGLDRNEDVLIDKLMDTWLEQHSIAAEAQQLVDGIRRHVA</sequence>
<reference evidence="1 2" key="1">
    <citation type="submission" date="2018-06" db="EMBL/GenBank/DDBJ databases">
        <authorList>
            <consortium name="Pathogen Informatics"/>
            <person name="Doyle S."/>
        </authorList>
    </citation>
    <scope>NUCLEOTIDE SEQUENCE [LARGE SCALE GENOMIC DNA]</scope>
    <source>
        <strain evidence="1 2">NCTC4524</strain>
    </source>
</reference>
<gene>
    <name evidence="1" type="ORF">NCTC4524_00062</name>
</gene>
<proteinExistence type="predicted"/>
<organism evidence="1 2">
    <name type="scientific">Mycolicibacterium senegalense</name>
    <dbReference type="NCBI Taxonomy" id="1796"/>
    <lineage>
        <taxon>Bacteria</taxon>
        <taxon>Bacillati</taxon>
        <taxon>Actinomycetota</taxon>
        <taxon>Actinomycetes</taxon>
        <taxon>Mycobacteriales</taxon>
        <taxon>Mycobacteriaceae</taxon>
        <taxon>Mycolicibacterium</taxon>
    </lineage>
</organism>
<dbReference type="Gene3D" id="3.40.50.300">
    <property type="entry name" value="P-loop containing nucleotide triphosphate hydrolases"/>
    <property type="match status" value="1"/>
</dbReference>
<dbReference type="SUPFAM" id="SSF52540">
    <property type="entry name" value="P-loop containing nucleoside triphosphate hydrolases"/>
    <property type="match status" value="1"/>
</dbReference>
<dbReference type="PANTHER" id="PTHR43581:SF2">
    <property type="entry name" value="EXCINUCLEASE ATPASE SUBUNIT"/>
    <property type="match status" value="1"/>
</dbReference>
<dbReference type="EMBL" id="UGQQ01000001">
    <property type="protein sequence ID" value="STZ51318.1"/>
    <property type="molecule type" value="Genomic_DNA"/>
</dbReference>
<dbReference type="InterPro" id="IPR027417">
    <property type="entry name" value="P-loop_NTPase"/>
</dbReference>
<dbReference type="AlphaFoldDB" id="A0A378SV31"/>
<accession>A0A378SV31</accession>
<dbReference type="Proteomes" id="UP000254945">
    <property type="component" value="Unassembled WGS sequence"/>
</dbReference>
<name>A0A378SV31_9MYCO</name>
<evidence type="ECO:0000313" key="2">
    <source>
        <dbReference type="Proteomes" id="UP000254945"/>
    </source>
</evidence>
<protein>
    <submittedName>
        <fullName evidence="1">Predicted ATPase</fullName>
    </submittedName>
</protein>